<reference evidence="1 2" key="1">
    <citation type="submission" date="2015-12" db="EMBL/GenBank/DDBJ databases">
        <title>Draft genome sequence of Moniliophthora roreri, the causal agent of frosty pod rot of cacao.</title>
        <authorList>
            <person name="Aime M.C."/>
            <person name="Diaz-Valderrama J.R."/>
            <person name="Kijpornyongpan T."/>
            <person name="Phillips-Mora W."/>
        </authorList>
    </citation>
    <scope>NUCLEOTIDE SEQUENCE [LARGE SCALE GENOMIC DNA]</scope>
    <source>
        <strain evidence="1 2">MCA 2952</strain>
    </source>
</reference>
<protein>
    <submittedName>
        <fullName evidence="1">Uncharacterized protein</fullName>
    </submittedName>
</protein>
<proteinExistence type="predicted"/>
<organism evidence="1 2">
    <name type="scientific">Moniliophthora roreri</name>
    <name type="common">Frosty pod rot fungus</name>
    <name type="synonym">Monilia roreri</name>
    <dbReference type="NCBI Taxonomy" id="221103"/>
    <lineage>
        <taxon>Eukaryota</taxon>
        <taxon>Fungi</taxon>
        <taxon>Dikarya</taxon>
        <taxon>Basidiomycota</taxon>
        <taxon>Agaricomycotina</taxon>
        <taxon>Agaricomycetes</taxon>
        <taxon>Agaricomycetidae</taxon>
        <taxon>Agaricales</taxon>
        <taxon>Marasmiineae</taxon>
        <taxon>Marasmiaceae</taxon>
        <taxon>Moniliophthora</taxon>
    </lineage>
</organism>
<dbReference type="EMBL" id="LATX01000529">
    <property type="protein sequence ID" value="KTB45986.1"/>
    <property type="molecule type" value="Genomic_DNA"/>
</dbReference>
<accession>A0A0W0GBR0</accession>
<comment type="caution">
    <text evidence="1">The sequence shown here is derived from an EMBL/GenBank/DDBJ whole genome shotgun (WGS) entry which is preliminary data.</text>
</comment>
<sequence length="165" mass="18121">MTKEKLGDVLFGYWGFFAEEGAERIIEDNVFLVTPENTKEWIFDVIPLGVHKPYFTSKERPSAPPPSWIPAEARSTSTFASELQFQSNELRKGRLAALLCWYKVMISGIGLEDDKSVPAQNTSTSIPAFFGPALEDYVALAALAIPATQKLCSDSTSGESLRAIA</sequence>
<dbReference type="AlphaFoldDB" id="A0A0W0GBR0"/>
<evidence type="ECO:0000313" key="2">
    <source>
        <dbReference type="Proteomes" id="UP000054988"/>
    </source>
</evidence>
<gene>
    <name evidence="1" type="ORF">WG66_1416</name>
</gene>
<name>A0A0W0GBR0_MONRR</name>
<evidence type="ECO:0000313" key="1">
    <source>
        <dbReference type="EMBL" id="KTB45986.1"/>
    </source>
</evidence>
<dbReference type="Proteomes" id="UP000054988">
    <property type="component" value="Unassembled WGS sequence"/>
</dbReference>